<keyword evidence="2" id="KW-1185">Reference proteome</keyword>
<dbReference type="Proteomes" id="UP000095237">
    <property type="component" value="Unassembled WGS sequence"/>
</dbReference>
<accession>A0A1E5IIC7</accession>
<reference evidence="1 2" key="1">
    <citation type="submission" date="2015-11" db="EMBL/GenBank/DDBJ databases">
        <title>Evidence for parallel genomic evolution in an endosymbiosis of termite gut flagellates.</title>
        <authorList>
            <person name="Zheng H."/>
        </authorList>
    </citation>
    <scope>NUCLEOTIDE SEQUENCE [LARGE SCALE GENOMIC DNA]</scope>
    <source>
        <strain evidence="1 2">CET450</strain>
    </source>
</reference>
<name>A0A1E5IIC7_ENDTX</name>
<sequence length="102" mass="11822">MTEYKICVSQINLGCWLYEKTDKELLDIFAVGSLEKNRQKLSEKLKDAKNAQRTRVKYIVGGGLFLKVKNCLIRKANSFQTDWICCDNSSYWLLNKKIIALI</sequence>
<dbReference type="AlphaFoldDB" id="A0A1E5IIC7"/>
<proteinExistence type="predicted"/>
<organism evidence="1 2">
    <name type="scientific">Endomicrobium trichonymphae</name>
    <dbReference type="NCBI Taxonomy" id="1408204"/>
    <lineage>
        <taxon>Bacteria</taxon>
        <taxon>Pseudomonadati</taxon>
        <taxon>Elusimicrobiota</taxon>
        <taxon>Endomicrobiia</taxon>
        <taxon>Endomicrobiales</taxon>
        <taxon>Endomicrobiaceae</taxon>
        <taxon>Candidatus Endomicrobiellum</taxon>
    </lineage>
</organism>
<protein>
    <submittedName>
        <fullName evidence="1">Uncharacterized protein</fullName>
    </submittedName>
</protein>
<evidence type="ECO:0000313" key="1">
    <source>
        <dbReference type="EMBL" id="OEG70174.1"/>
    </source>
</evidence>
<dbReference type="EMBL" id="LNVX01000447">
    <property type="protein sequence ID" value="OEG70174.1"/>
    <property type="molecule type" value="Genomic_DNA"/>
</dbReference>
<comment type="caution">
    <text evidence="1">The sequence shown here is derived from an EMBL/GenBank/DDBJ whole genome shotgun (WGS) entry which is preliminary data.</text>
</comment>
<evidence type="ECO:0000313" key="2">
    <source>
        <dbReference type="Proteomes" id="UP000095237"/>
    </source>
</evidence>
<gene>
    <name evidence="1" type="ORF">ATZ36_05875</name>
</gene>